<dbReference type="PRINTS" id="PR00599">
    <property type="entry name" value="MAPEPTIDASE"/>
</dbReference>
<keyword evidence="2 6" id="KW-0031">Aminopeptidase</keyword>
<evidence type="ECO:0000256" key="6">
    <source>
        <dbReference type="HAMAP-Rule" id="MF_01974"/>
    </source>
</evidence>
<comment type="caution">
    <text evidence="9">The sequence shown here is derived from an EMBL/GenBank/DDBJ whole genome shotgun (WGS) entry which is preliminary data.</text>
</comment>
<feature type="binding site" evidence="6">
    <location>
        <position position="233"/>
    </location>
    <ligand>
        <name>a divalent metal cation</name>
        <dbReference type="ChEBI" id="CHEBI:60240"/>
        <label>1</label>
    </ligand>
</feature>
<protein>
    <recommendedName>
        <fullName evidence="6 7">Methionine aminopeptidase</fullName>
        <shortName evidence="6">MAP</shortName>
        <shortName evidence="6">MetAP</shortName>
        <ecNumber evidence="6 7">3.4.11.18</ecNumber>
    </recommendedName>
    <alternativeName>
        <fullName evidence="6">Peptidase M</fullName>
    </alternativeName>
</protein>
<dbReference type="NCBIfam" id="TIGR00500">
    <property type="entry name" value="met_pdase_I"/>
    <property type="match status" value="1"/>
</dbReference>
<feature type="binding site" evidence="6">
    <location>
        <position position="106"/>
    </location>
    <ligand>
        <name>a divalent metal cation</name>
        <dbReference type="ChEBI" id="CHEBI:60240"/>
        <label>2</label>
        <note>catalytic</note>
    </ligand>
</feature>
<keyword evidence="10" id="KW-1185">Reference proteome</keyword>
<comment type="subunit">
    <text evidence="6">Monomer.</text>
</comment>
<dbReference type="OrthoDB" id="9802055at2"/>
<keyword evidence="3 6" id="KW-0645">Protease</keyword>
<dbReference type="CDD" id="cd01086">
    <property type="entry name" value="MetAP1"/>
    <property type="match status" value="1"/>
</dbReference>
<feature type="binding site" evidence="6">
    <location>
        <position position="77"/>
    </location>
    <ligand>
        <name>substrate</name>
    </ligand>
</feature>
<dbReference type="GO" id="GO:0004239">
    <property type="term" value="F:initiator methionyl aminopeptidase activity"/>
    <property type="evidence" value="ECO:0007669"/>
    <property type="project" value="UniProtKB-UniRule"/>
</dbReference>
<reference evidence="10" key="2">
    <citation type="journal article" date="2017" name="Genome Announc.">
        <title>Draft genome sequence of Paludibacter jiangxiensis NM7(T), a propionate-producing fermentative bacterium.</title>
        <authorList>
            <person name="Qiu Y.-L."/>
            <person name="Tourlousse D.M."/>
            <person name="Matsuura N."/>
            <person name="Ohashi A."/>
            <person name="Sekiguchi Y."/>
        </authorList>
    </citation>
    <scope>NUCLEOTIDE SEQUENCE [LARGE SCALE GENOMIC DNA]</scope>
    <source>
        <strain evidence="10">NM7</strain>
    </source>
</reference>
<dbReference type="STRING" id="681398.PJIAN_1979"/>
<evidence type="ECO:0000256" key="3">
    <source>
        <dbReference type="ARBA" id="ARBA00022670"/>
    </source>
</evidence>
<evidence type="ECO:0000256" key="5">
    <source>
        <dbReference type="ARBA" id="ARBA00022801"/>
    </source>
</evidence>
<dbReference type="InterPro" id="IPR036005">
    <property type="entry name" value="Creatinase/aminopeptidase-like"/>
</dbReference>
<keyword evidence="4 6" id="KW-0479">Metal-binding</keyword>
<evidence type="ECO:0000259" key="8">
    <source>
        <dbReference type="Pfam" id="PF00557"/>
    </source>
</evidence>
<evidence type="ECO:0000256" key="2">
    <source>
        <dbReference type="ARBA" id="ARBA00022438"/>
    </source>
</evidence>
<reference evidence="10" key="1">
    <citation type="submission" date="2016-04" db="EMBL/GenBank/DDBJ databases">
        <title>Draft genome sequence of Paludibacter jiangxiensis strain NM7.</title>
        <authorList>
            <person name="Qiu Y."/>
            <person name="Matsuura N."/>
            <person name="Ohashi A."/>
            <person name="Tourlousse M.D."/>
            <person name="Sekiguchi Y."/>
        </authorList>
    </citation>
    <scope>NUCLEOTIDE SEQUENCE [LARGE SCALE GENOMIC DNA]</scope>
    <source>
        <strain evidence="10">NM7</strain>
    </source>
</reference>
<dbReference type="EC" id="3.4.11.18" evidence="6 7"/>
<evidence type="ECO:0000313" key="9">
    <source>
        <dbReference type="EMBL" id="GAT62386.1"/>
    </source>
</evidence>
<feature type="binding site" evidence="6">
    <location>
        <position position="95"/>
    </location>
    <ligand>
        <name>a divalent metal cation</name>
        <dbReference type="ChEBI" id="CHEBI:60240"/>
        <label>1</label>
    </ligand>
</feature>
<dbReference type="InterPro" id="IPR000994">
    <property type="entry name" value="Pept_M24"/>
</dbReference>
<keyword evidence="5 6" id="KW-0378">Hydrolase</keyword>
<dbReference type="HAMAP" id="MF_01974">
    <property type="entry name" value="MetAP_1"/>
    <property type="match status" value="1"/>
</dbReference>
<comment type="catalytic activity">
    <reaction evidence="6 7">
        <text>Release of N-terminal amino acids, preferentially methionine, from peptides and arylamides.</text>
        <dbReference type="EC" id="3.4.11.18"/>
    </reaction>
</comment>
<comment type="function">
    <text evidence="1 6">Removes the N-terminal methionine from nascent proteins. The N-terminal methionine is often cleaved when the second residue in the primary sequence is small and uncharged (Met-Ala-, Cys, Gly, Pro, Ser, Thr, or Val). Requires deformylation of the N(alpha)-formylated initiator methionine before it can be hydrolyzed.</text>
</comment>
<dbReference type="PANTHER" id="PTHR43330">
    <property type="entry name" value="METHIONINE AMINOPEPTIDASE"/>
    <property type="match status" value="1"/>
</dbReference>
<feature type="domain" description="Peptidase M24" evidence="8">
    <location>
        <begin position="11"/>
        <end position="240"/>
    </location>
</feature>
<dbReference type="EMBL" id="BDCR01000001">
    <property type="protein sequence ID" value="GAT62386.1"/>
    <property type="molecule type" value="Genomic_DNA"/>
</dbReference>
<dbReference type="GO" id="GO:0006508">
    <property type="term" value="P:proteolysis"/>
    <property type="evidence" value="ECO:0007669"/>
    <property type="project" value="UniProtKB-KW"/>
</dbReference>
<dbReference type="GO" id="GO:0005829">
    <property type="term" value="C:cytosol"/>
    <property type="evidence" value="ECO:0007669"/>
    <property type="project" value="TreeGrafter"/>
</dbReference>
<accession>A0A161LIT4</accession>
<evidence type="ECO:0000256" key="1">
    <source>
        <dbReference type="ARBA" id="ARBA00002521"/>
    </source>
</evidence>
<dbReference type="Pfam" id="PF00557">
    <property type="entry name" value="Peptidase_M24"/>
    <property type="match status" value="1"/>
</dbReference>
<dbReference type="SUPFAM" id="SSF55920">
    <property type="entry name" value="Creatinase/aminopeptidase"/>
    <property type="match status" value="1"/>
</dbReference>
<dbReference type="GO" id="GO:0046872">
    <property type="term" value="F:metal ion binding"/>
    <property type="evidence" value="ECO:0007669"/>
    <property type="project" value="UniProtKB-UniRule"/>
</dbReference>
<feature type="binding site" evidence="6">
    <location>
        <position position="169"/>
    </location>
    <ligand>
        <name>a divalent metal cation</name>
        <dbReference type="ChEBI" id="CHEBI:60240"/>
        <label>2</label>
        <note>catalytic</note>
    </ligand>
</feature>
<feature type="binding site" evidence="6">
    <location>
        <position position="106"/>
    </location>
    <ligand>
        <name>a divalent metal cation</name>
        <dbReference type="ChEBI" id="CHEBI:60240"/>
        <label>1</label>
    </ligand>
</feature>
<name>A0A161LIT4_9BACT</name>
<organism evidence="9 10">
    <name type="scientific">Paludibacter jiangxiensis</name>
    <dbReference type="NCBI Taxonomy" id="681398"/>
    <lineage>
        <taxon>Bacteria</taxon>
        <taxon>Pseudomonadati</taxon>
        <taxon>Bacteroidota</taxon>
        <taxon>Bacteroidia</taxon>
        <taxon>Bacteroidales</taxon>
        <taxon>Paludibacteraceae</taxon>
        <taxon>Paludibacter</taxon>
    </lineage>
</organism>
<dbReference type="Gene3D" id="3.90.230.10">
    <property type="entry name" value="Creatinase/methionine aminopeptidase superfamily"/>
    <property type="match status" value="1"/>
</dbReference>
<feature type="binding site" evidence="6">
    <location>
        <position position="176"/>
    </location>
    <ligand>
        <name>substrate</name>
    </ligand>
</feature>
<dbReference type="Proteomes" id="UP000076586">
    <property type="component" value="Unassembled WGS sequence"/>
</dbReference>
<dbReference type="InterPro" id="IPR001714">
    <property type="entry name" value="Pept_M24_MAP"/>
</dbReference>
<dbReference type="AlphaFoldDB" id="A0A161LIT4"/>
<feature type="binding site" evidence="6">
    <location>
        <position position="233"/>
    </location>
    <ligand>
        <name>a divalent metal cation</name>
        <dbReference type="ChEBI" id="CHEBI:60240"/>
        <label>2</label>
        <note>catalytic</note>
    </ligand>
</feature>
<feature type="binding site" evidence="6">
    <location>
        <position position="202"/>
    </location>
    <ligand>
        <name>a divalent metal cation</name>
        <dbReference type="ChEBI" id="CHEBI:60240"/>
        <label>2</label>
        <note>catalytic</note>
    </ligand>
</feature>
<proteinExistence type="inferred from homology"/>
<dbReference type="InterPro" id="IPR002467">
    <property type="entry name" value="Pept_M24A_MAP1"/>
</dbReference>
<dbReference type="GO" id="GO:0070006">
    <property type="term" value="F:metalloaminopeptidase activity"/>
    <property type="evidence" value="ECO:0007669"/>
    <property type="project" value="UniProtKB-UniRule"/>
</dbReference>
<evidence type="ECO:0000256" key="7">
    <source>
        <dbReference type="RuleBase" id="RU003653"/>
    </source>
</evidence>
<evidence type="ECO:0000313" key="10">
    <source>
        <dbReference type="Proteomes" id="UP000076586"/>
    </source>
</evidence>
<comment type="cofactor">
    <cofactor evidence="6">
        <name>Co(2+)</name>
        <dbReference type="ChEBI" id="CHEBI:48828"/>
    </cofactor>
    <cofactor evidence="6">
        <name>Zn(2+)</name>
        <dbReference type="ChEBI" id="CHEBI:29105"/>
    </cofactor>
    <cofactor evidence="6">
        <name>Mn(2+)</name>
        <dbReference type="ChEBI" id="CHEBI:29035"/>
    </cofactor>
    <cofactor evidence="6">
        <name>Fe(2+)</name>
        <dbReference type="ChEBI" id="CHEBI:29033"/>
    </cofactor>
    <text evidence="6">Binds 2 divalent metal cations per subunit. Has a high-affinity and a low affinity metal-binding site. The true nature of the physiological cofactor is under debate. The enzyme is active with cobalt, zinc, manganese or divalent iron ions. Most likely, methionine aminopeptidases function as mononuclear Fe(2+)-metalloproteases under physiological conditions, and the catalytically relevant metal-binding site has been assigned to the histidine-containing high-affinity site.</text>
</comment>
<sequence>MIYLKTEEEIELLRQSNLIVSKALAEVAKLITPGVSTLELDKVAEACIRDHGAIPTFLGYAGFPNTLCTSVNDQVVHGIPSKNAILKEGDIISVDCGATKNGFVGDSAYTFCVGEVAEDIKQLLRVTKESLYLGIEQAVDGNRLGDVGYAIQSHCEKHGYGVIREMVGHGVGKEMHEDPQVPNTGKRGNGVRLKNGMTIAIEPMVAMGSYRLFFEKDGWTTRTIDGKCAAHFEHSVAIREGKADILSTFDYLEEVVGKL</sequence>
<evidence type="ECO:0000256" key="4">
    <source>
        <dbReference type="ARBA" id="ARBA00022723"/>
    </source>
</evidence>
<dbReference type="RefSeq" id="WP_068702521.1">
    <property type="nucleotide sequence ID" value="NZ_BDCR01000001.1"/>
</dbReference>
<comment type="similarity">
    <text evidence="6">Belongs to the peptidase M24A family. Methionine aminopeptidase type 1 subfamily.</text>
</comment>
<dbReference type="PANTHER" id="PTHR43330:SF27">
    <property type="entry name" value="METHIONINE AMINOPEPTIDASE"/>
    <property type="match status" value="1"/>
</dbReference>
<gene>
    <name evidence="6" type="primary">map</name>
    <name evidence="9" type="ORF">PJIAN_1979</name>
</gene>